<feature type="compositionally biased region" description="Polar residues" evidence="1">
    <location>
        <begin position="4094"/>
        <end position="4107"/>
    </location>
</feature>
<feature type="compositionally biased region" description="Basic and acidic residues" evidence="1">
    <location>
        <begin position="3487"/>
        <end position="3508"/>
    </location>
</feature>
<dbReference type="Pfam" id="PF07699">
    <property type="entry name" value="Ephrin_rec_like"/>
    <property type="match status" value="1"/>
</dbReference>
<feature type="region of interest" description="Disordered" evidence="1">
    <location>
        <begin position="4917"/>
        <end position="4943"/>
    </location>
</feature>
<feature type="compositionally biased region" description="Low complexity" evidence="1">
    <location>
        <begin position="2687"/>
        <end position="2700"/>
    </location>
</feature>
<feature type="compositionally biased region" description="Basic and acidic residues" evidence="1">
    <location>
        <begin position="3796"/>
        <end position="3810"/>
    </location>
</feature>
<feature type="transmembrane region" description="Helical" evidence="2">
    <location>
        <begin position="5812"/>
        <end position="5831"/>
    </location>
</feature>
<dbReference type="Proteomes" id="UP001153712">
    <property type="component" value="Chromosome 4"/>
</dbReference>
<feature type="compositionally biased region" description="Low complexity" evidence="1">
    <location>
        <begin position="3916"/>
        <end position="3926"/>
    </location>
</feature>
<feature type="compositionally biased region" description="Low complexity" evidence="1">
    <location>
        <begin position="4917"/>
        <end position="4938"/>
    </location>
</feature>
<feature type="compositionally biased region" description="Polar residues" evidence="1">
    <location>
        <begin position="1703"/>
        <end position="1714"/>
    </location>
</feature>
<dbReference type="EMBL" id="OU900097">
    <property type="protein sequence ID" value="CAG9861550.1"/>
    <property type="molecule type" value="Genomic_DNA"/>
</dbReference>
<organism evidence="5 6">
    <name type="scientific">Phyllotreta striolata</name>
    <name type="common">Striped flea beetle</name>
    <name type="synonym">Crioceris striolata</name>
    <dbReference type="NCBI Taxonomy" id="444603"/>
    <lineage>
        <taxon>Eukaryota</taxon>
        <taxon>Metazoa</taxon>
        <taxon>Ecdysozoa</taxon>
        <taxon>Arthropoda</taxon>
        <taxon>Hexapoda</taxon>
        <taxon>Insecta</taxon>
        <taxon>Pterygota</taxon>
        <taxon>Neoptera</taxon>
        <taxon>Endopterygota</taxon>
        <taxon>Coleoptera</taxon>
        <taxon>Polyphaga</taxon>
        <taxon>Cucujiformia</taxon>
        <taxon>Chrysomeloidea</taxon>
        <taxon>Chrysomelidae</taxon>
        <taxon>Galerucinae</taxon>
        <taxon>Alticini</taxon>
        <taxon>Phyllotreta</taxon>
    </lineage>
</organism>
<evidence type="ECO:0000256" key="1">
    <source>
        <dbReference type="SAM" id="MobiDB-lite"/>
    </source>
</evidence>
<sequence length="5887" mass="655134">MHLHGLKILILVWLIIDIAKTSSLGEGSTKTYFKEVADFDDIVEETDKRQNSKKSTTVNNVTMAPDLLEIHPQQRVKQNVNYMELQNDNFNENFNKRDRFQNQIDRYPIRSQYVDQQQHIEPKFIFTKQLRQPIIYRKPAKLNLFNKPELYVIRRLPSQGQYYLFRDKSRKDNYLNEEIGREDRKLDANFIQRQSEENYEDLDAMSTARTENMNFENEEISGIEDARNPENCDTLYQLFKELPLINKMLNELMEDKSPKTFNTAWRSIKCVVNDQQDNEKSRLLDSPGSKICFRKFVRSHRRRRRHSTYLNSRNKRKRINNSLAKRNAEDDPRFKNIIDFIIKNKIFLDTYTYVPIVFSKITQEKPGQQTEATNTANKTTMSADQLAKLSCAECSNQDKDLTTEAQQTSTASKRGVEQKIFGVTPTRESEHHTYTISNISDIMRYIFAEMPRDLKKQQYVTISEESPSSKESFAYNEVYTNPTYPSKDVESVVTERFIIPSESESNVLLNTIDVKREDKPASFNPQQTVVATNLTVPIPTQINTPPTPLNNTNTIINNLTPAIPPVVAAIPISSVPVTNISIPALTNPVQPQVASITPIAPIAPIAPVTPITPISNVPTNTSPALSIGEFLKATTPIILVGSRNISEDIYFRLPELKRTLNQTAKIINDRVKRKICSTTTQDSSTPLVISGMRNISEEVVFKIPNFKRAATENPPGARLKKDVDREEYEEFEDLDYRNPDKRTAPDLTSIELLTTCIPVGVQSNTTVPIVQLSTTLNSNQSVSKIFKINETVSITELTPTENTDLGAQMFEFGGLKTNTIKTDNTTIITTPKIENITLLNNSSTTITVTNVTSNKSIVCSNETLSTINNTIALTTTNNTVGSSLNKSSDTNPIEVKNANATVVGAAKSENGVIQISNKASSPSNTDKQMIPGVLIYPKSEKPTAKSKRSVLDELDVLDTFTNSPLSEIESITIEDPLLNINKKYIDFNPLGIMKKEAHVPLPNETGNCQKETEMILDTLNSLNLNPTSSSTREISSTAPVATSAVAGFNDQSNNLNSPSTSLYNFNVNPAGSDSTPLAQQNFNWNSNLQPIPPVPVSWQVTPNLNQNPLLMMTNIPLNEFNSPSTFSTLLETISISSTHDESTTIASTESSKISLSTGSNSADNKLEKLEKDLKLVNEVQSIIDGMYRMKHKVKKRDVNEVLADSTAHVSTTQKSLKVNPDKFKEIMGLGKILKWKYLKNEHRKKRKLRKKRKRQRKRVHPFRHRRFLGTKMPTYAKFFVNDVPLPFQNYLGNSRRFLMDNSQNDNNNPSLIRLNKIVNPWGIHWPKLDKKELKIEEFSTTTTTEFENVELVPEMVDFHPASPEEINDTTSSSPEPVTNDTTEKTTNNKLAEEDDQESTIEEVETQSEDTEIVTTEISYTTPTTTTQIEETVTEHNYPKKYTEAVEDEDLLEYDISWPENVSTRKQHTANKFIKKLHADNFEHQTRPMRDVFATFTAEDPFKWPSRTPKKKKKGNWRDKFSKYKTSTIALLPTVTWKNFNFTEEQNPFKTVELTQTEPTTTTLSTARTKEVSINFTINTPLPEDIFDYDVLTTPRLLIGNVNLGGDEILSKLEPAEDVNVDLDIAALPLEDEALTESTKPNDELDFDVDKALKYATEGSVTTMEDDDQERREIFQIADELLEDFTSTTTTETTTVETMETFPSKINDNTPSTKKQFVEGSENTITTTSGNSTSTLTINEETENGSSSVEKSNEITTESSNVSTSTDNTTISSTEIASVITTQNISFASDATTSYLITSTNQTIQEVNKTEEGDTTNNEFNITTTETKSNIPVSSENGTLTEIETISTSTKETFTSSVGSTTSYSINSKTPENQTTQVLNTTLLTVAPSSETTQLFTEKTTKQIDTSLKIGRATTNYSTSSSEITTIKPPEIISVSTVPEKLSLSGYTNMVSINTTEESKEISTTKLSVGESSSSGRTTTKNAGSINTTNIIEEKTTLQTTKSLTSEVYLSSESPEIENTATSQELNLKVSEESSQTHSKLFSSPISTTEVATVITGNKITLTQTTMIEEPTVISKKSEVFKSINPFITVLTASATTEMPTQAHNKTTLYTTASGSTQLIETTSKEATLRNISTKENHTEITSTEVIIADQTINSQTHGTKSSTVEPTREETITKLTTVEETKISKILEEISSKNEATTDTTAKKVITTEETTLEETSTKQTLTVASSTEVTNTEKSSIKVVTSEEPITKKTLTQEAIVRSGTVEKNFTESATEEKSSTKEATTQQSNTIIEDTTTNETSTEESASEGIISISSPNSKKTTYDANAEKSQRKKSTKRKKSKPKEVVVVTNLIPIVTWKMFNWTKPELDTKSTTLKFSEKINMTSTISSLENTENISTPQIIKTSSAEPISQTLQYEESKYSTENITETHVSFTSSITSEITTNNDTKSTILSSNKVNVVTESTTKIESSSLSISEEQITNGTSPAVTWQTSEETLLTSTVKSSLITQFEDTKSASTSIVNTEQQKTETETIKTTLLSSEEASSLDLITSVEKSTEYVTKTTTECNTIVTSVSQSSEETDSTVAIPSKDSAVKEETSNSFTGTSRQSSEITTSSTETYSSNKTSSSTKTSLTTETTCLSSSENSEDSTKLQSNTELDKINEANNKFSSLETTCVTDVTGTNKEHSLINSETTTKSTTEVSSSLMPQSSRETGKTATSLTEVLTTASIEETTCLNNTEIVSTTKATASIPHSTKSASSLGGQVEIDSSASTSEQESSSFSTLARKLKKGKSKETFTKSNTSELLSNVTWMNFPWTQNLSTLKLMTPTDNEEVSSTVSTKTVPPTQINNTFCEENVSVSSIQESSETTCLDENTTKIKARKRNLPQTSHASLTEKNVEVSTTETSVNSKLNLNTGKFWKKFSWPALTTKFDEREEMEKQRMLATSTTFKITTRTTTTIKSFLEAEQKSETDFTGLYIPDETTTKPYFSDFFLFTDRTPKEVEVEEIDRKLMSRNLDIGETVGTILPKFSQISDNDRLKLHSAADVLLDNCNVDNTAEIRPTESGLEILTGSVNSNINVAGNVTSSDISKRTHCFTVTHHTTGRPDRKQRSTVKNKVNETNKTCVSLKGTKTPQEPKEKRPTEATLSSNESPKSTQNPTTDRHLLDSTRPKLTTGAFNTVVSTKDTDENWEESSPTETIKMPKTTQTVLTSTKERITKKIHVTTQTLSSLETRSTEIEKTTTENAQTDRKIETPQEVTDEDEDEYVSQEDETIYPDDHFESKFGITLTSTPATTIELSQIEKYVTKVISEVEKKLETAGAASTERTLSAFDKFVTEVISEIEESIKNETASTPEEENSTPEDVDDESSASTFFRLDEETTTENKTLANFSISLATEKGNFTKSQYDNYVSSVIYEIEERLNRTTELERFSINTIRPENSTQTSKFKNFTRHVMTEKQSSVPHFHTIFKQIPTKATVNKESKSTTETLTKITSNKENKSTRKIETHKTVNKERTSTIPTEATLNKKIKSTKNIQTEESVNKESKTSEATTSEATSSEASTSEATSSEATTSDASTSKATTSEATTSEATTSEATTSEATTSEATTSEATTSEATTSEATTSEATTSEATTSEATTSEATTSEATTSEATTSEATTNEATTNEATTNETTTSETTTREISTEATNKENKTTGKVQTEASVNKGSKLQQSLSTQTAKLSNKITEKVDANIIILENFTEELKEVTFNLPSETKSTMCKTCEDKEYSSTEVTESNHSSTNSGTISTMYQETQQETAETQSQISSNEPKEHTKSSESEVHLTTKLKEKVSTERIITTEGGYDTSVNNNEDITQLFSSTFNKTTKIFDESVTITTKASDKVSKKIKIKTNNTEQSTENQITISDKAETTTRVENTHQIGLNEFEETSNTETNSTESAEINAGTTEQKTESEIQTKFKESEAETTTKSENFQRSSLNGVEEISTINLTTKKISELIEIKIFSTEPTSNSESKANIENTEIHIENTYQTTENSEETSKNMYTNTDNTSGKISSELKIKTTSTEQTNKSESTTNLEETEAEVQKNSDTTEVNFHTNIETKTVSEEIKPKTTSTEQASTSEMKSQFEESETTNSGTTTQITISNEEPSTEMKENIESTNTEQTTKSEYVTTLKETKSSPTKSTEITKETLNSQTMQRDFESEITSTPEKFLTTAITSTINVETEISKGETDTSIFVTTYTQENGSTQSTIHTKKEEQTNSIQTSPQNGTDFTAEFATNSTQISTETDIISTAAIVNKFDNESSKEFTTEARGTETEEERTLNSTIIQELSTGLFEINSTYSNLINEENNTTTEISIQTEQNIALVNQSTVSEMKENGTITIIETEETTTTQSTKQINYESEETSKMEINTSELEITVSQKELYSTEIESTATEYELATIFLNETNTISKIYSETTSENQSETNSISYETFKETVRSSIKTKEEASSITIPIEIETQSSITDLHSTSTEKTTKFSTKSSSTDNTLETEKSITTIETTKYTPIKFNNIEDHSTQIESKQGIINQALTTIHGFKTTTEKTDRPITSEESSTGDDNIKEQTEETSETTSEVSTQNSHSEDTTANVSIANQEPRVSDEVVRWTIHSARPKTTTAKIEESEFDQFNDVTETSLNDTSSKSEEKIFITTISEIELNTAVQTDESIINQFRNVTEIETPFEVTQTHETRSSTNKVHLKTTISTSSTKQTNDLTNSSEELNSIISTKELSSSTNTEVTYNLNDITTSNIAKEVVQETSESIITTNTEYEITEIPTNTTSKSNIQFSSITENNNNSNPNTTTTPIPSSLITSIRYTLKNMNLEDEENTFTIQPTQSTEYTEIPNEVEEETVIDLFNTMNQSEVETHELSSETTAQSSESPTEIEEDTQISMFTQSEIPTSIIETSSTQTSTEETLTEEQVTSEQTTERAGTEIEDMEQTLVGIERTNEFSESTVMDEITTSTSSATVEHFIEEAEYGTYQLPHISGTTVCDSCESQIKNISTTVFGKSSHFESTSERVDDESKQKETEIIKSSTEVTTMKENTNETVQPSASTKPFSVKNYTEQLENGSFNIPRSSTTVVCDSCEEETLQIKNISSTNVVESTYFESTSETLNDKSKQKESEIIKSSTEAATVTEIINETVPSSASKLETQASTKQSSVENYTEQLEYGTFNLPRESKSTKCDSCEEETFLTNNKSTTNIQNVITTENSVTEFAQFESTLETNTTEIMTTSAIIEKSKSSTTQKITTESITFENEISIGSALTNSQNPKMSTLNVSSTSTTVMSTISNSNETASSPECMDNILSTLTEPSPTKHHNHESTKSKIIVHKPTTEKQQPKTLVIIVNNSGSKLKKLNESTLEKLVNKTLQEVNLEYIDVSNITENEVTETTTVRKDILIGSNCTQNEFDANSQCVCDVDAYSKVLENKLNSSMQNPVNCTKLISFKEGFSITNDTQPLNRRKRSHLYLKRFDKFTYIENDSLEDVIDGNYRIINSDSSVLAYPGRKAIIYCKNEADKLLDNSSTSFHWEFKRDPQQIAEVLQYHENPLVISSVDTKSTGNYTCMKIDKNGRGENRSHELELMSFPVYKIKLNIYYAINGSCSLSDGDILYAYLPDALGRVLCGQTAKLCKTDMDRPLCFMKDENTYYNVTVSAAMNDIYNIYPSIDDIQCDINCKLEAYYNLVRIVYKNAQIAKRIPVISNLQNHLEFLSNETLPIDDISKPPKIITTCREGYGIEKLKQKFCVLCPKHTYSTENEVYCTVCPAGQYQPHAGSSSCIPCTTPVEDAMCLRMLYSNTKQFKIYVGVGFGLIVVIIALILLWRAGKSDSNETKSSDSMNRRYHRRRSRRKSDVENQSAVPLLANKRRKPAPNVPPPDF</sequence>
<feature type="region of interest" description="Disordered" evidence="1">
    <location>
        <begin position="3093"/>
        <end position="3202"/>
    </location>
</feature>
<feature type="region of interest" description="Disordered" evidence="1">
    <location>
        <begin position="2685"/>
        <end position="2712"/>
    </location>
</feature>
<feature type="compositionally biased region" description="Low complexity" evidence="1">
    <location>
        <begin position="3779"/>
        <end position="3794"/>
    </location>
</feature>
<feature type="region of interest" description="Disordered" evidence="1">
    <location>
        <begin position="3472"/>
        <end position="3703"/>
    </location>
</feature>
<feature type="compositionally biased region" description="Polar residues" evidence="1">
    <location>
        <begin position="3139"/>
        <end position="3154"/>
    </location>
</feature>
<feature type="compositionally biased region" description="Basic and acidic residues" evidence="1">
    <location>
        <begin position="3668"/>
        <end position="3683"/>
    </location>
</feature>
<feature type="compositionally biased region" description="Polar residues" evidence="1">
    <location>
        <begin position="3187"/>
        <end position="3202"/>
    </location>
</feature>
<feature type="compositionally biased region" description="Polar residues" evidence="1">
    <location>
        <begin position="4140"/>
        <end position="4149"/>
    </location>
</feature>
<dbReference type="InterPro" id="IPR011641">
    <property type="entry name" value="Tyr-kin_ephrin_A/B_rcpt-like"/>
</dbReference>
<feature type="signal peptide" evidence="3">
    <location>
        <begin position="1"/>
        <end position="23"/>
    </location>
</feature>
<feature type="compositionally biased region" description="Polar residues" evidence="1">
    <location>
        <begin position="4044"/>
        <end position="4060"/>
    </location>
</feature>
<feature type="compositionally biased region" description="Polar residues" evidence="1">
    <location>
        <begin position="2741"/>
        <end position="2757"/>
    </location>
</feature>
<keyword evidence="6" id="KW-1185">Reference proteome</keyword>
<keyword evidence="3" id="KW-0732">Signal</keyword>
<dbReference type="Gene3D" id="2.160.20.80">
    <property type="entry name" value="E3 ubiquitin-protein ligase SopA"/>
    <property type="match status" value="1"/>
</dbReference>
<dbReference type="OrthoDB" id="439917at2759"/>
<feature type="region of interest" description="Disordered" evidence="1">
    <location>
        <begin position="4089"/>
        <end position="4149"/>
    </location>
</feature>
<feature type="compositionally biased region" description="Acidic residues" evidence="1">
    <location>
        <begin position="1392"/>
        <end position="1411"/>
    </location>
</feature>
<feature type="compositionally biased region" description="Low complexity" evidence="1">
    <location>
        <begin position="2601"/>
        <end position="2640"/>
    </location>
</feature>
<feature type="compositionally biased region" description="Basic and acidic residues" evidence="1">
    <location>
        <begin position="3228"/>
        <end position="3248"/>
    </location>
</feature>
<feature type="region of interest" description="Disordered" evidence="1">
    <location>
        <begin position="4876"/>
        <end position="4899"/>
    </location>
</feature>
<evidence type="ECO:0000256" key="2">
    <source>
        <dbReference type="SAM" id="Phobius"/>
    </source>
</evidence>
<dbReference type="SMART" id="SM01411">
    <property type="entry name" value="Ephrin_rec_like"/>
    <property type="match status" value="1"/>
</dbReference>
<feature type="compositionally biased region" description="Polar residues" evidence="1">
    <location>
        <begin position="3107"/>
        <end position="3128"/>
    </location>
</feature>
<feature type="region of interest" description="Disordered" evidence="1">
    <location>
        <begin position="3223"/>
        <end position="3259"/>
    </location>
</feature>
<feature type="compositionally biased region" description="Polar residues" evidence="1">
    <location>
        <begin position="1143"/>
        <end position="1161"/>
    </location>
</feature>
<feature type="compositionally biased region" description="Basic and acidic residues" evidence="1">
    <location>
        <begin position="4557"/>
        <end position="4566"/>
    </location>
</feature>
<feature type="region of interest" description="Disordered" evidence="1">
    <location>
        <begin position="3339"/>
        <end position="3363"/>
    </location>
</feature>
<feature type="region of interest" description="Disordered" evidence="1">
    <location>
        <begin position="5837"/>
        <end position="5887"/>
    </location>
</feature>
<feature type="region of interest" description="Disordered" evidence="1">
    <location>
        <begin position="2741"/>
        <end position="2777"/>
    </location>
</feature>
<dbReference type="InterPro" id="IPR036179">
    <property type="entry name" value="Ig-like_dom_sf"/>
</dbReference>
<evidence type="ECO:0000313" key="6">
    <source>
        <dbReference type="Proteomes" id="UP001153712"/>
    </source>
</evidence>
<evidence type="ECO:0000259" key="4">
    <source>
        <dbReference type="PROSITE" id="PS50835"/>
    </source>
</evidence>
<feature type="domain" description="Ig-like" evidence="4">
    <location>
        <begin position="5501"/>
        <end position="5591"/>
    </location>
</feature>
<feature type="compositionally biased region" description="Low complexity" evidence="1">
    <location>
        <begin position="1378"/>
        <end position="1389"/>
    </location>
</feature>
<evidence type="ECO:0000313" key="5">
    <source>
        <dbReference type="EMBL" id="CAG9861550.1"/>
    </source>
</evidence>
<keyword evidence="2" id="KW-0472">Membrane</keyword>
<feature type="compositionally biased region" description="Polar residues" evidence="1">
    <location>
        <begin position="2569"/>
        <end position="2582"/>
    </location>
</feature>
<reference evidence="5" key="1">
    <citation type="submission" date="2022-01" db="EMBL/GenBank/DDBJ databases">
        <authorList>
            <person name="King R."/>
        </authorList>
    </citation>
    <scope>NUCLEOTIDE SEQUENCE</scope>
</reference>
<feature type="region of interest" description="Disordered" evidence="1">
    <location>
        <begin position="1360"/>
        <end position="1411"/>
    </location>
</feature>
<feature type="compositionally biased region" description="Low complexity" evidence="1">
    <location>
        <begin position="2764"/>
        <end position="2777"/>
    </location>
</feature>
<feature type="compositionally biased region" description="Basic residues" evidence="1">
    <location>
        <begin position="5849"/>
        <end position="5858"/>
    </location>
</feature>
<feature type="compositionally biased region" description="Low complexity" evidence="1">
    <location>
        <begin position="1718"/>
        <end position="1737"/>
    </location>
</feature>
<feature type="region of interest" description="Disordered" evidence="1">
    <location>
        <begin position="1140"/>
        <end position="1161"/>
    </location>
</feature>
<feature type="region of interest" description="Disordered" evidence="1">
    <location>
        <begin position="1702"/>
        <end position="1767"/>
    </location>
</feature>
<feature type="region of interest" description="Disordered" evidence="1">
    <location>
        <begin position="4557"/>
        <end position="4603"/>
    </location>
</feature>
<feature type="compositionally biased region" description="Low complexity" evidence="1">
    <location>
        <begin position="4115"/>
        <end position="4128"/>
    </location>
</feature>
<feature type="compositionally biased region" description="Basic and acidic residues" evidence="1">
    <location>
        <begin position="3934"/>
        <end position="3953"/>
    </location>
</feature>
<feature type="compositionally biased region" description="Low complexity" evidence="1">
    <location>
        <begin position="1753"/>
        <end position="1767"/>
    </location>
</feature>
<accession>A0A9N9TNH5</accession>
<protein>
    <recommendedName>
        <fullName evidence="4">Ig-like domain-containing protein</fullName>
    </recommendedName>
</protein>
<feature type="region of interest" description="Disordered" evidence="1">
    <location>
        <begin position="3913"/>
        <end position="3957"/>
    </location>
</feature>
<feature type="region of interest" description="Disordered" evidence="1">
    <location>
        <begin position="4013"/>
        <end position="4071"/>
    </location>
</feature>
<dbReference type="SUPFAM" id="SSF48726">
    <property type="entry name" value="Immunoglobulin"/>
    <property type="match status" value="1"/>
</dbReference>
<feature type="compositionally biased region" description="Acidic residues" evidence="1">
    <location>
        <begin position="3348"/>
        <end position="3362"/>
    </location>
</feature>
<feature type="compositionally biased region" description="Basic residues" evidence="1">
    <location>
        <begin position="2329"/>
        <end position="2340"/>
    </location>
</feature>
<feature type="compositionally biased region" description="Low complexity" evidence="1">
    <location>
        <begin position="2279"/>
        <end position="2298"/>
    </location>
</feature>
<dbReference type="InterPro" id="IPR007110">
    <property type="entry name" value="Ig-like_dom"/>
</dbReference>
<dbReference type="PROSITE" id="PS50835">
    <property type="entry name" value="IG_LIKE"/>
    <property type="match status" value="1"/>
</dbReference>
<feature type="compositionally biased region" description="Low complexity" evidence="1">
    <location>
        <begin position="3540"/>
        <end position="3667"/>
    </location>
</feature>
<gene>
    <name evidence="5" type="ORF">PHYEVI_LOCUS7885</name>
</gene>
<feature type="chain" id="PRO_5040381847" description="Ig-like domain-containing protein" evidence="3">
    <location>
        <begin position="24"/>
        <end position="5887"/>
    </location>
</feature>
<name>A0A9N9TNH5_PHYSR</name>
<feature type="region of interest" description="Disordered" evidence="1">
    <location>
        <begin position="2569"/>
        <end position="2650"/>
    </location>
</feature>
<keyword evidence="2" id="KW-1133">Transmembrane helix</keyword>
<keyword evidence="2" id="KW-0812">Transmembrane</keyword>
<feature type="region of interest" description="Disordered" evidence="1">
    <location>
        <begin position="3778"/>
        <end position="3810"/>
    </location>
</feature>
<evidence type="ECO:0000256" key="3">
    <source>
        <dbReference type="SAM" id="SignalP"/>
    </source>
</evidence>
<feature type="compositionally biased region" description="Polar residues" evidence="1">
    <location>
        <begin position="4024"/>
        <end position="4037"/>
    </location>
</feature>
<feature type="compositionally biased region" description="Basic and acidic residues" evidence="1">
    <location>
        <begin position="3155"/>
        <end position="3164"/>
    </location>
</feature>
<proteinExistence type="predicted"/>
<feature type="compositionally biased region" description="Polar residues" evidence="1">
    <location>
        <begin position="3684"/>
        <end position="3703"/>
    </location>
</feature>
<feature type="compositionally biased region" description="Polar residues" evidence="1">
    <location>
        <begin position="2701"/>
        <end position="2712"/>
    </location>
</feature>
<feature type="region of interest" description="Disordered" evidence="1">
    <location>
        <begin position="2263"/>
        <end position="2341"/>
    </location>
</feature>
<feature type="compositionally biased region" description="Polar residues" evidence="1">
    <location>
        <begin position="4884"/>
        <end position="4894"/>
    </location>
</feature>